<evidence type="ECO:0000256" key="1">
    <source>
        <dbReference type="SAM" id="MobiDB-lite"/>
    </source>
</evidence>
<dbReference type="KEGG" id="gmw:113521171"/>
<dbReference type="PANTHER" id="PTHR12616:SF8">
    <property type="entry name" value="VACUOLAR PROTEIN SORTING-ASSOCIATED PROTEIN 8 HOMOLOG"/>
    <property type="match status" value="1"/>
</dbReference>
<organism evidence="2 5">
    <name type="scientific">Galleria mellonella</name>
    <name type="common">Greater wax moth</name>
    <dbReference type="NCBI Taxonomy" id="7137"/>
    <lineage>
        <taxon>Eukaryota</taxon>
        <taxon>Metazoa</taxon>
        <taxon>Ecdysozoa</taxon>
        <taxon>Arthropoda</taxon>
        <taxon>Hexapoda</taxon>
        <taxon>Insecta</taxon>
        <taxon>Pterygota</taxon>
        <taxon>Neoptera</taxon>
        <taxon>Endopterygota</taxon>
        <taxon>Lepidoptera</taxon>
        <taxon>Glossata</taxon>
        <taxon>Ditrysia</taxon>
        <taxon>Pyraloidea</taxon>
        <taxon>Pyralidae</taxon>
        <taxon>Galleriinae</taxon>
        <taxon>Galleria</taxon>
    </lineage>
</organism>
<dbReference type="Proteomes" id="UP001652740">
    <property type="component" value="Unplaced"/>
</dbReference>
<dbReference type="InterPro" id="IPR036322">
    <property type="entry name" value="WD40_repeat_dom_sf"/>
</dbReference>
<dbReference type="GO" id="GO:0005770">
    <property type="term" value="C:late endosome"/>
    <property type="evidence" value="ECO:0007669"/>
    <property type="project" value="TreeGrafter"/>
</dbReference>
<dbReference type="GO" id="GO:0006623">
    <property type="term" value="P:protein targeting to vacuole"/>
    <property type="evidence" value="ECO:0007669"/>
    <property type="project" value="InterPro"/>
</dbReference>
<sequence length="1147" mass="123247">MDLLKAPSVQSLLDSDLESVESLQYLDIEELDEIEYALPASEAPTLAEILSTDEEEKQSDPVKQAQEPLTCSVLQLDFLQAVSQQLVQAQERSSAGAVTTLSVGKDGKLTVGTAHGHLISFYEQTLRWVCDANADRGAVSCLSYNTDSTRLLAGYARGLICQYESVKGILLRKLTLGGEIWGILRVTWAGTSGLALDTGGSVWLMKFSRPLGVRSARTSCLFSGARGEVVAMTARDARILALATLSRVIIVAGGRAAGIRLGGPPDTLPVLEWSETDDRILVCARATTLQWLSVAVTGASIILRLVQRVHLKTTPLWLGWLGGSLAIFDSDENLRLWGDDYERALDLSQIEPVYASAFFKGLWTDGRVSRAMCTAGVSALGGACVLEGALSLLGRKGIVRVRPRDVLTRAQALLSSGHYLQALRVLCSTEGHAAKELAIQFIQNISERPHVLSNKIIADQTIKLCLKFGLSDELWNKLWEQCSSENTFVEALGDAAVRGDLTVAPPSPDSTQALIELLAEFEPGLVERVVASLPLTSIDPHRASVFTRKKGLWRGVGAIAAALGGSGGAMRELVKFVEASCPAAVGGGACRCAGAALVVAAADALAGRGAGGRALPAHAQPSARRDALHALLADESGGGGDEEAPLRALVRHDAAAAARLLEHSAREPPFAGPLAKQNRLRVARALLSYTRDLHHTNTEACTEILEFITNQLSAGALPPDQEVIKGAQELATVCSGERGDRAWLALMLRTRTQREQLAALRDLALNRPRVLWRLDTLLERHDDALRDFFTIESPTTRDIDEFFEYLRSQIEVNGKENWFQSYPSEERCNLLRSLVQLRPRAAAALVNDEVFETVAAVISTTRDERTVEFGESLLEAGFLRGDAAAAHLRNLCTLKRKSVKAFLLKNPGIVRPEDALAIIEEMKVEDAKPVCLEATGDPEGALDAILNMIKSDQSEEVTARLIMEAGELCTRASRGAPAEVAAALWARVLHNAGGAPPAALLLEAAAWVPAEAVFSGAWQSAWSALLVVRTAAAGRRGWAAAARVTGREAHEALARALAAARRGLSVRGRCCRCGARLDAQPPVRTAHCSRAAHAACGLDSSCDFCGERLPGEVLALPARSNRRRSLPPQEHDLNLVAPPRPDLEGIV</sequence>
<dbReference type="RefSeq" id="XP_031768737.1">
    <property type="nucleotide sequence ID" value="XM_031912877.1"/>
</dbReference>
<evidence type="ECO:0000313" key="3">
    <source>
        <dbReference type="RefSeq" id="XP_026762407.1"/>
    </source>
</evidence>
<reference evidence="3 4" key="1">
    <citation type="submission" date="2025-04" db="UniProtKB">
        <authorList>
            <consortium name="RefSeq"/>
        </authorList>
    </citation>
    <scope>IDENTIFICATION</scope>
    <source>
        <tissue evidence="3 4">Whole adult</tissue>
    </source>
</reference>
<dbReference type="Gene3D" id="2.130.10.10">
    <property type="entry name" value="YVTN repeat-like/Quinoprotein amine dehydrogenase"/>
    <property type="match status" value="1"/>
</dbReference>
<evidence type="ECO:0000313" key="2">
    <source>
        <dbReference type="Proteomes" id="UP001652740"/>
    </source>
</evidence>
<keyword evidence="2" id="KW-1185">Reference proteome</keyword>
<protein>
    <submittedName>
        <fullName evidence="3 4">Vacuolar protein sorting-associated protein 8 homolog</fullName>
    </submittedName>
</protein>
<dbReference type="GO" id="GO:0034058">
    <property type="term" value="P:endosomal vesicle fusion"/>
    <property type="evidence" value="ECO:0007669"/>
    <property type="project" value="TreeGrafter"/>
</dbReference>
<evidence type="ECO:0000313" key="4">
    <source>
        <dbReference type="RefSeq" id="XP_031768737.1"/>
    </source>
</evidence>
<dbReference type="AlphaFoldDB" id="A0A6J3C5J2"/>
<accession>A0A6J3C5J2</accession>
<dbReference type="GO" id="GO:0030897">
    <property type="term" value="C:HOPS complex"/>
    <property type="evidence" value="ECO:0007669"/>
    <property type="project" value="TreeGrafter"/>
</dbReference>
<evidence type="ECO:0000313" key="6">
    <source>
        <dbReference type="RefSeq" id="XP_031768739.1"/>
    </source>
</evidence>
<name>A0A6J3C5J2_GALME</name>
<evidence type="ECO:0000313" key="5">
    <source>
        <dbReference type="RefSeq" id="XP_031768738.1"/>
    </source>
</evidence>
<feature type="region of interest" description="Disordered" evidence="1">
    <location>
        <begin position="1120"/>
        <end position="1147"/>
    </location>
</feature>
<dbReference type="RefSeq" id="XP_031768739.1">
    <property type="nucleotide sequence ID" value="XM_031912879.1"/>
</dbReference>
<dbReference type="InterPro" id="IPR045111">
    <property type="entry name" value="Vps41/Vps8"/>
</dbReference>
<dbReference type="SUPFAM" id="SSF50978">
    <property type="entry name" value="WD40 repeat-like"/>
    <property type="match status" value="1"/>
</dbReference>
<dbReference type="Pfam" id="PF23410">
    <property type="entry name" value="Beta-prop_VPS8"/>
    <property type="match status" value="1"/>
</dbReference>
<dbReference type="PANTHER" id="PTHR12616">
    <property type="entry name" value="VACUOLAR PROTEIN SORTING VPS41"/>
    <property type="match status" value="1"/>
</dbReference>
<dbReference type="RefSeq" id="XP_031768738.1">
    <property type="nucleotide sequence ID" value="XM_031912878.1"/>
</dbReference>
<dbReference type="GeneID" id="113521171"/>
<dbReference type="InterPro" id="IPR015943">
    <property type="entry name" value="WD40/YVTN_repeat-like_dom_sf"/>
</dbReference>
<dbReference type="CTD" id="23355"/>
<proteinExistence type="predicted"/>
<dbReference type="OrthoDB" id="289913at2759"/>
<dbReference type="RefSeq" id="XP_026762407.1">
    <property type="nucleotide sequence ID" value="XM_026906606.2"/>
</dbReference>
<gene>
    <name evidence="3 4 5 6" type="primary">LOC113521171</name>
</gene>